<dbReference type="EMBL" id="MBFS01003753">
    <property type="protein sequence ID" value="PVU85012.1"/>
    <property type="molecule type" value="Genomic_DNA"/>
</dbReference>
<comment type="catalytic activity">
    <reaction evidence="7">
        <text>4-hydroxybutanoate + 2-oxoglutarate = (R)-2-hydroxyglutarate + succinate semialdehyde</text>
        <dbReference type="Rhea" id="RHEA:24734"/>
        <dbReference type="ChEBI" id="CHEBI:15801"/>
        <dbReference type="ChEBI" id="CHEBI:16724"/>
        <dbReference type="ChEBI" id="CHEBI:16810"/>
        <dbReference type="ChEBI" id="CHEBI:57706"/>
        <dbReference type="EC" id="1.1.99.24"/>
    </reaction>
</comment>
<keyword evidence="11" id="KW-1185">Reference proteome</keyword>
<evidence type="ECO:0000256" key="6">
    <source>
        <dbReference type="ARBA" id="ARBA00023128"/>
    </source>
</evidence>
<dbReference type="AlphaFoldDB" id="A0A2T9XY40"/>
<organism evidence="10 11">
    <name type="scientific">Smittium megazygosporum</name>
    <dbReference type="NCBI Taxonomy" id="133381"/>
    <lineage>
        <taxon>Eukaryota</taxon>
        <taxon>Fungi</taxon>
        <taxon>Fungi incertae sedis</taxon>
        <taxon>Zoopagomycota</taxon>
        <taxon>Kickxellomycotina</taxon>
        <taxon>Harpellomycetes</taxon>
        <taxon>Harpellales</taxon>
        <taxon>Legeriomycetaceae</taxon>
        <taxon>Smittium</taxon>
    </lineage>
</organism>
<protein>
    <submittedName>
        <fullName evidence="10">Uncharacterized protein</fullName>
    </submittedName>
</protein>
<name>A0A2T9XY40_9FUNG</name>
<sequence length="477" mass="51346">MSFSPKVSRIAQLMRLTQGACMCPAHMGGVVSRHLPNCKSAKSVKSFASQMKPEYAFEMASSNIRYGEGVTREVGMDAKNLGAKKVLVFTDPNIAKLQPFKTVIQSLEANGVPYKVYDTVRAEPSDKSFKDAIDFTRKNGVDLFIAVGGGSTIDTAKAANLYNSYPEADFLDFVNAPIGKGLSISKTLTPLIAIPTTAGTGSETTGTAIFDFKDIKVKTGIANRALKPMLGIVDPLNIRTAPVNIQISAGLDVLFHSVESYTAIPYNQRGPAPANPLERPAYQGSNPISDVWSRKALAMTIESLPKIKKDPNDTAAQSQMILAATYAGIGFGNAGVHLCHGMSYPISGLNKGYLHPEYNVDHPLIPHGVSVAITAPAVFNFTSAMFPDRHLEIAKAFGADISNVKRADIGKVLSDKIKEFLMNLDIPNGISAFGYTSSDIDALVTGTLPQHRVTKLAPVKTEAEDLARLFENSMKLY</sequence>
<dbReference type="SUPFAM" id="SSF56796">
    <property type="entry name" value="Dehydroquinate synthase-like"/>
    <property type="match status" value="1"/>
</dbReference>
<feature type="domain" description="Fe-containing alcohol dehydrogenase-like C-terminal" evidence="9">
    <location>
        <begin position="284"/>
        <end position="473"/>
    </location>
</feature>
<comment type="subcellular location">
    <subcellularLocation>
        <location evidence="2">Mitochondrion</location>
    </subcellularLocation>
</comment>
<proteinExistence type="inferred from homology"/>
<dbReference type="PANTHER" id="PTHR11496">
    <property type="entry name" value="ALCOHOL DEHYDROGENASE"/>
    <property type="match status" value="1"/>
</dbReference>
<dbReference type="Pfam" id="PF00465">
    <property type="entry name" value="Fe-ADH"/>
    <property type="match status" value="1"/>
</dbReference>
<keyword evidence="6" id="KW-0496">Mitochondrion</keyword>
<dbReference type="PANTHER" id="PTHR11496:SF83">
    <property type="entry name" value="HYDROXYACID-OXOACID TRANSHYDROGENASE, MITOCHONDRIAL"/>
    <property type="match status" value="1"/>
</dbReference>
<evidence type="ECO:0000256" key="7">
    <source>
        <dbReference type="ARBA" id="ARBA00049496"/>
    </source>
</evidence>
<dbReference type="InterPro" id="IPR056798">
    <property type="entry name" value="ADH_Fe_C"/>
</dbReference>
<dbReference type="Gene3D" id="1.20.1090.10">
    <property type="entry name" value="Dehydroquinate synthase-like - alpha domain"/>
    <property type="match status" value="1"/>
</dbReference>
<evidence type="ECO:0000256" key="3">
    <source>
        <dbReference type="ARBA" id="ARBA00010005"/>
    </source>
</evidence>
<dbReference type="FunFam" id="1.20.1090.10:FF:000003">
    <property type="entry name" value="Probable hydroxyacid-oxoacid transhydrogenase, mitochondrial"/>
    <property type="match status" value="1"/>
</dbReference>
<evidence type="ECO:0000313" key="10">
    <source>
        <dbReference type="EMBL" id="PVU85012.1"/>
    </source>
</evidence>
<evidence type="ECO:0000259" key="9">
    <source>
        <dbReference type="Pfam" id="PF25137"/>
    </source>
</evidence>
<dbReference type="Pfam" id="PF25137">
    <property type="entry name" value="ADH_Fe_C"/>
    <property type="match status" value="1"/>
</dbReference>
<dbReference type="Proteomes" id="UP000245609">
    <property type="component" value="Unassembled WGS sequence"/>
</dbReference>
<evidence type="ECO:0000256" key="1">
    <source>
        <dbReference type="ARBA" id="ARBA00000813"/>
    </source>
</evidence>
<comment type="similarity">
    <text evidence="3">Belongs to the iron-containing alcohol dehydrogenase family. Hydroxyacid-oxoacid transhydrogenase subfamily.</text>
</comment>
<dbReference type="InterPro" id="IPR001670">
    <property type="entry name" value="ADH_Fe/GldA"/>
</dbReference>
<dbReference type="InterPro" id="IPR042157">
    <property type="entry name" value="HOT"/>
</dbReference>
<dbReference type="OrthoDB" id="339764at2759"/>
<comment type="caution">
    <text evidence="10">The sequence shown here is derived from an EMBL/GenBank/DDBJ whole genome shotgun (WGS) entry which is preliminary data.</text>
</comment>
<accession>A0A2T9XY40</accession>
<evidence type="ECO:0000259" key="8">
    <source>
        <dbReference type="Pfam" id="PF00465"/>
    </source>
</evidence>
<evidence type="ECO:0000256" key="2">
    <source>
        <dbReference type="ARBA" id="ARBA00004173"/>
    </source>
</evidence>
<reference evidence="10 11" key="1">
    <citation type="journal article" date="2018" name="MBio">
        <title>Comparative Genomics Reveals the Core Gene Toolbox for the Fungus-Insect Symbiosis.</title>
        <authorList>
            <person name="Wang Y."/>
            <person name="Stata M."/>
            <person name="Wang W."/>
            <person name="Stajich J.E."/>
            <person name="White M.M."/>
            <person name="Moncalvo J.M."/>
        </authorList>
    </citation>
    <scope>NUCLEOTIDE SEQUENCE [LARGE SCALE GENOMIC DNA]</scope>
    <source>
        <strain evidence="10 11">SC-DP-2</strain>
    </source>
</reference>
<evidence type="ECO:0000256" key="4">
    <source>
        <dbReference type="ARBA" id="ARBA00022946"/>
    </source>
</evidence>
<dbReference type="FunFam" id="3.40.50.1970:FF:000003">
    <property type="entry name" value="Alcohol dehydrogenase, iron-containing"/>
    <property type="match status" value="1"/>
</dbReference>
<dbReference type="GO" id="GO:0005739">
    <property type="term" value="C:mitochondrion"/>
    <property type="evidence" value="ECO:0007669"/>
    <property type="project" value="UniProtKB-SubCell"/>
</dbReference>
<evidence type="ECO:0000313" key="11">
    <source>
        <dbReference type="Proteomes" id="UP000245609"/>
    </source>
</evidence>
<keyword evidence="4" id="KW-0809">Transit peptide</keyword>
<dbReference type="GO" id="GO:0047988">
    <property type="term" value="F:hydroxyacid-oxoacid transhydrogenase activity"/>
    <property type="evidence" value="ECO:0007669"/>
    <property type="project" value="UniProtKB-EC"/>
</dbReference>
<keyword evidence="5" id="KW-0560">Oxidoreductase</keyword>
<dbReference type="InterPro" id="IPR039697">
    <property type="entry name" value="Alcohol_dehydrogenase_Fe"/>
</dbReference>
<feature type="domain" description="Alcohol dehydrogenase iron-type/glycerol dehydrogenase GldA" evidence="8">
    <location>
        <begin position="62"/>
        <end position="235"/>
    </location>
</feature>
<dbReference type="STRING" id="133381.A0A2T9XY40"/>
<dbReference type="CDD" id="cd08190">
    <property type="entry name" value="HOT"/>
    <property type="match status" value="1"/>
</dbReference>
<comment type="catalytic activity">
    <reaction evidence="1">
        <text>(S)-3-hydroxybutanoate + 2-oxoglutarate = (R)-2-hydroxyglutarate + acetoacetate</text>
        <dbReference type="Rhea" id="RHEA:23048"/>
        <dbReference type="ChEBI" id="CHEBI:11047"/>
        <dbReference type="ChEBI" id="CHEBI:13705"/>
        <dbReference type="ChEBI" id="CHEBI:15801"/>
        <dbReference type="ChEBI" id="CHEBI:16810"/>
        <dbReference type="EC" id="1.1.99.24"/>
    </reaction>
</comment>
<dbReference type="GO" id="GO:0004022">
    <property type="term" value="F:alcohol dehydrogenase (NAD+) activity"/>
    <property type="evidence" value="ECO:0007669"/>
    <property type="project" value="InterPro"/>
</dbReference>
<gene>
    <name evidence="10" type="ORF">BB560_007186</name>
</gene>
<dbReference type="GO" id="GO:0046872">
    <property type="term" value="F:metal ion binding"/>
    <property type="evidence" value="ECO:0007669"/>
    <property type="project" value="InterPro"/>
</dbReference>
<dbReference type="Gene3D" id="3.40.50.1970">
    <property type="match status" value="1"/>
</dbReference>
<evidence type="ECO:0000256" key="5">
    <source>
        <dbReference type="ARBA" id="ARBA00023002"/>
    </source>
</evidence>